<dbReference type="InterPro" id="IPR052016">
    <property type="entry name" value="Bact_Sigma-Reg"/>
</dbReference>
<dbReference type="SUPFAM" id="SSF81606">
    <property type="entry name" value="PP2C-like"/>
    <property type="match status" value="1"/>
</dbReference>
<dbReference type="SMART" id="SM00331">
    <property type="entry name" value="PP2C_SIG"/>
    <property type="match status" value="1"/>
</dbReference>
<evidence type="ECO:0000256" key="2">
    <source>
        <dbReference type="PROSITE-ProRule" id="PRU00169"/>
    </source>
</evidence>
<dbReference type="RefSeq" id="WP_284377733.1">
    <property type="nucleotide sequence ID" value="NZ_BSNN01000004.1"/>
</dbReference>
<keyword evidence="2" id="KW-0597">Phosphoprotein</keyword>
<protein>
    <submittedName>
        <fullName evidence="4">Fused response regulator/phosphatase</fullName>
    </submittedName>
</protein>
<dbReference type="InterPro" id="IPR001789">
    <property type="entry name" value="Sig_transdc_resp-reg_receiver"/>
</dbReference>
<dbReference type="InterPro" id="IPR036457">
    <property type="entry name" value="PPM-type-like_dom_sf"/>
</dbReference>
<dbReference type="CDD" id="cd17546">
    <property type="entry name" value="REC_hyHK_CKI1_RcsC-like"/>
    <property type="match status" value="1"/>
</dbReference>
<comment type="caution">
    <text evidence="4">The sequence shown here is derived from an EMBL/GenBank/DDBJ whole genome shotgun (WGS) entry which is preliminary data.</text>
</comment>
<dbReference type="SMART" id="SM00448">
    <property type="entry name" value="REC"/>
    <property type="match status" value="1"/>
</dbReference>
<sequence>MQNPNFIDDIPSESSLSVLVVDDSRLQRKLVSTHLKKWGFTLHEAASGQEALDILDQHPIDMILSDWVMPEMSGPEFCQEFRKLPRENYGYFILLTSKSEKGDIAEGLEKGADDFLSKPVNAAELRARIKAGERILSMQQELHLEYAKTTAALAEVNRVNAEMTKDLIQAEKLQHSLLPAAEIITETYRLSNIFKSSGHVGGDLLGTFALTEDRIAVYSLDVSGHGVSSALLTVQLNGQFSPHDRANNIAFKSDLKGDYTIREPHEIAAAFNHHLLAHSDTELYFTLAYADINLKTGHTKMVQAGHPFPVIFNHNTGVRRLGEGGPPIGLIPDVPFETFSFDLNHDDKLLLYSDGLTECQNTAGDLLDDEGLETILLNHQNSSGPELLADIVWDLTEFAEGDDFGDDLSAILFEFSG</sequence>
<dbReference type="Gene3D" id="3.40.50.2300">
    <property type="match status" value="1"/>
</dbReference>
<proteinExistence type="predicted"/>
<dbReference type="Pfam" id="PF07228">
    <property type="entry name" value="SpoIIE"/>
    <property type="match status" value="1"/>
</dbReference>
<gene>
    <name evidence="4" type="ORF">GCM10007939_16600</name>
</gene>
<dbReference type="Gene3D" id="3.60.40.10">
    <property type="entry name" value="PPM-type phosphatase domain"/>
    <property type="match status" value="1"/>
</dbReference>
<dbReference type="Proteomes" id="UP001156694">
    <property type="component" value="Unassembled WGS sequence"/>
</dbReference>
<name>A0ABQ5VVR4_9RHOB</name>
<evidence type="ECO:0000256" key="1">
    <source>
        <dbReference type="ARBA" id="ARBA00022801"/>
    </source>
</evidence>
<feature type="domain" description="Response regulatory" evidence="3">
    <location>
        <begin position="17"/>
        <end position="133"/>
    </location>
</feature>
<dbReference type="EMBL" id="BSNN01000004">
    <property type="protein sequence ID" value="GLQ35377.1"/>
    <property type="molecule type" value="Genomic_DNA"/>
</dbReference>
<keyword evidence="5" id="KW-1185">Reference proteome</keyword>
<accession>A0ABQ5VVR4</accession>
<dbReference type="PANTHER" id="PTHR43156:SF2">
    <property type="entry name" value="STAGE II SPORULATION PROTEIN E"/>
    <property type="match status" value="1"/>
</dbReference>
<dbReference type="PROSITE" id="PS50110">
    <property type="entry name" value="RESPONSE_REGULATORY"/>
    <property type="match status" value="1"/>
</dbReference>
<feature type="modified residue" description="4-aspartylphosphate" evidence="2">
    <location>
        <position position="66"/>
    </location>
</feature>
<evidence type="ECO:0000313" key="5">
    <source>
        <dbReference type="Proteomes" id="UP001156694"/>
    </source>
</evidence>
<evidence type="ECO:0000313" key="4">
    <source>
        <dbReference type="EMBL" id="GLQ35377.1"/>
    </source>
</evidence>
<dbReference type="SUPFAM" id="SSF52172">
    <property type="entry name" value="CheY-like"/>
    <property type="match status" value="1"/>
</dbReference>
<dbReference type="InterPro" id="IPR011006">
    <property type="entry name" value="CheY-like_superfamily"/>
</dbReference>
<dbReference type="Pfam" id="PF00072">
    <property type="entry name" value="Response_reg"/>
    <property type="match status" value="1"/>
</dbReference>
<reference evidence="5" key="1">
    <citation type="journal article" date="2019" name="Int. J. Syst. Evol. Microbiol.">
        <title>The Global Catalogue of Microorganisms (GCM) 10K type strain sequencing project: providing services to taxonomists for standard genome sequencing and annotation.</title>
        <authorList>
            <consortium name="The Broad Institute Genomics Platform"/>
            <consortium name="The Broad Institute Genome Sequencing Center for Infectious Disease"/>
            <person name="Wu L."/>
            <person name="Ma J."/>
        </authorList>
    </citation>
    <scope>NUCLEOTIDE SEQUENCE [LARGE SCALE GENOMIC DNA]</scope>
    <source>
        <strain evidence="5">NBRC 110140</strain>
    </source>
</reference>
<dbReference type="PANTHER" id="PTHR43156">
    <property type="entry name" value="STAGE II SPORULATION PROTEIN E-RELATED"/>
    <property type="match status" value="1"/>
</dbReference>
<organism evidence="4 5">
    <name type="scientific">Amylibacter marinus</name>
    <dbReference type="NCBI Taxonomy" id="1475483"/>
    <lineage>
        <taxon>Bacteria</taxon>
        <taxon>Pseudomonadati</taxon>
        <taxon>Pseudomonadota</taxon>
        <taxon>Alphaproteobacteria</taxon>
        <taxon>Rhodobacterales</taxon>
        <taxon>Paracoccaceae</taxon>
        <taxon>Amylibacter</taxon>
    </lineage>
</organism>
<evidence type="ECO:0000259" key="3">
    <source>
        <dbReference type="PROSITE" id="PS50110"/>
    </source>
</evidence>
<keyword evidence="1" id="KW-0378">Hydrolase</keyword>
<dbReference type="InterPro" id="IPR001932">
    <property type="entry name" value="PPM-type_phosphatase-like_dom"/>
</dbReference>